<dbReference type="Gene3D" id="1.20.120.450">
    <property type="entry name" value="dinb family like domain"/>
    <property type="match status" value="1"/>
</dbReference>
<dbReference type="SUPFAM" id="SSF109854">
    <property type="entry name" value="DinB/YfiT-like putative metalloenzymes"/>
    <property type="match status" value="1"/>
</dbReference>
<comment type="caution">
    <text evidence="1">The sequence shown here is derived from an EMBL/GenBank/DDBJ whole genome shotgun (WGS) entry which is preliminary data.</text>
</comment>
<dbReference type="STRING" id="1424661.SAMN05216281_11177"/>
<dbReference type="RefSeq" id="WP_092110945.1">
    <property type="nucleotide sequence ID" value="NZ_FOCN01000011.1"/>
</dbReference>
<protein>
    <submittedName>
        <fullName evidence="1">DinB family protein</fullName>
    </submittedName>
</protein>
<organism evidence="1 2">
    <name type="scientific">Cryobacterium luteum</name>
    <dbReference type="NCBI Taxonomy" id="1424661"/>
    <lineage>
        <taxon>Bacteria</taxon>
        <taxon>Bacillati</taxon>
        <taxon>Actinomycetota</taxon>
        <taxon>Actinomycetes</taxon>
        <taxon>Micrococcales</taxon>
        <taxon>Microbacteriaceae</taxon>
        <taxon>Cryobacterium</taxon>
    </lineage>
</organism>
<gene>
    <name evidence="1" type="ORF">E3O10_00260</name>
</gene>
<name>A0A1H8IG90_9MICO</name>
<dbReference type="InterPro" id="IPR034660">
    <property type="entry name" value="DinB/YfiT-like"/>
</dbReference>
<sequence length="169" mass="19106">MDRIDPQPAANERTTLLKFLDYHRATLLIKVDGLGAAEMNQPIATSTLTLSGLLKHLALVEDDWIQVRFLGLAEEEPWASAPWDDDRDWEFNSAQFDDPNALRSLYQAACERTRSALVDTDLETLSVGTDRDGQQWNLRWILTHLIEETARHNGHADLLREAIDGIVGE</sequence>
<keyword evidence="2" id="KW-1185">Reference proteome</keyword>
<dbReference type="InterPro" id="IPR007061">
    <property type="entry name" value="MST-like"/>
</dbReference>
<accession>A0A1H8IG90</accession>
<evidence type="ECO:0000313" key="1">
    <source>
        <dbReference type="EMBL" id="TFB95521.1"/>
    </source>
</evidence>
<proteinExistence type="predicted"/>
<dbReference type="AlphaFoldDB" id="A0A1H8IG90"/>
<dbReference type="OrthoDB" id="4548523at2"/>
<dbReference type="Pfam" id="PF04978">
    <property type="entry name" value="MST"/>
    <property type="match status" value="1"/>
</dbReference>
<evidence type="ECO:0000313" key="2">
    <source>
        <dbReference type="Proteomes" id="UP000297654"/>
    </source>
</evidence>
<dbReference type="EMBL" id="SOFF01000002">
    <property type="protein sequence ID" value="TFB95521.1"/>
    <property type="molecule type" value="Genomic_DNA"/>
</dbReference>
<reference evidence="1 2" key="1">
    <citation type="submission" date="2019-03" db="EMBL/GenBank/DDBJ databases">
        <title>Genomics of glacier-inhabiting Cryobacterium strains.</title>
        <authorList>
            <person name="Liu Q."/>
            <person name="Xin Y.-H."/>
        </authorList>
    </citation>
    <scope>NUCLEOTIDE SEQUENCE [LARGE SCALE GENOMIC DNA]</scope>
    <source>
        <strain evidence="1 2">Hh15</strain>
    </source>
</reference>
<dbReference type="Proteomes" id="UP000297654">
    <property type="component" value="Unassembled WGS sequence"/>
</dbReference>